<feature type="domain" description="UvrD-like helicase ATP-binding" evidence="16">
    <location>
        <begin position="10"/>
        <end position="310"/>
    </location>
</feature>
<comment type="caution">
    <text evidence="18">The sequence shown here is derived from an EMBL/GenBank/DDBJ whole genome shotgun (WGS) entry which is preliminary data.</text>
</comment>
<evidence type="ECO:0000256" key="11">
    <source>
        <dbReference type="ARBA" id="ARBA00023235"/>
    </source>
</evidence>
<keyword evidence="8 15" id="KW-0067">ATP-binding</keyword>
<proteinExistence type="inferred from homology"/>
<dbReference type="InterPro" id="IPR014016">
    <property type="entry name" value="UvrD-like_ATP-bd"/>
</dbReference>
<dbReference type="EMBL" id="MFJD01000018">
    <property type="protein sequence ID" value="OGG01313.1"/>
    <property type="molecule type" value="Genomic_DNA"/>
</dbReference>
<dbReference type="InterPro" id="IPR027417">
    <property type="entry name" value="P-loop_NTPase"/>
</dbReference>
<comment type="catalytic activity">
    <reaction evidence="14">
        <text>ATP + H2O = ADP + phosphate + H(+)</text>
        <dbReference type="Rhea" id="RHEA:13065"/>
        <dbReference type="ChEBI" id="CHEBI:15377"/>
        <dbReference type="ChEBI" id="CHEBI:15378"/>
        <dbReference type="ChEBI" id="CHEBI:30616"/>
        <dbReference type="ChEBI" id="CHEBI:43474"/>
        <dbReference type="ChEBI" id="CHEBI:456216"/>
        <dbReference type="EC" id="5.6.2.4"/>
    </reaction>
</comment>
<keyword evidence="9" id="KW-0238">DNA-binding</keyword>
<evidence type="ECO:0000313" key="18">
    <source>
        <dbReference type="EMBL" id="OGG01313.1"/>
    </source>
</evidence>
<evidence type="ECO:0000256" key="6">
    <source>
        <dbReference type="ARBA" id="ARBA00022806"/>
    </source>
</evidence>
<dbReference type="AlphaFoldDB" id="A0A1F5YMP3"/>
<keyword evidence="10" id="KW-0234">DNA repair</keyword>
<dbReference type="CDD" id="cd17932">
    <property type="entry name" value="DEXQc_UvrD"/>
    <property type="match status" value="1"/>
</dbReference>
<evidence type="ECO:0000313" key="19">
    <source>
        <dbReference type="Proteomes" id="UP000178448"/>
    </source>
</evidence>
<dbReference type="GO" id="GO:0043138">
    <property type="term" value="F:3'-5' DNA helicase activity"/>
    <property type="evidence" value="ECO:0007669"/>
    <property type="project" value="UniProtKB-EC"/>
</dbReference>
<comment type="similarity">
    <text evidence="1">Belongs to the helicase family. UvrD subfamily.</text>
</comment>
<dbReference type="Gene3D" id="1.10.10.160">
    <property type="match status" value="1"/>
</dbReference>
<keyword evidence="11" id="KW-0413">Isomerase</keyword>
<dbReference type="PROSITE" id="PS51217">
    <property type="entry name" value="UVRD_HELICASE_CTER"/>
    <property type="match status" value="1"/>
</dbReference>
<gene>
    <name evidence="18" type="ORF">A2Z33_05360</name>
</gene>
<dbReference type="PROSITE" id="PS51198">
    <property type="entry name" value="UVRD_HELICASE_ATP_BIND"/>
    <property type="match status" value="1"/>
</dbReference>
<dbReference type="InterPro" id="IPR038726">
    <property type="entry name" value="PDDEXK_AddAB-type"/>
</dbReference>
<evidence type="ECO:0000256" key="1">
    <source>
        <dbReference type="ARBA" id="ARBA00009922"/>
    </source>
</evidence>
<evidence type="ECO:0000256" key="4">
    <source>
        <dbReference type="ARBA" id="ARBA00022763"/>
    </source>
</evidence>
<organism evidence="18 19">
    <name type="scientific">Candidatus Gottesmanbacteria bacterium RBG_16_52_11</name>
    <dbReference type="NCBI Taxonomy" id="1798374"/>
    <lineage>
        <taxon>Bacteria</taxon>
        <taxon>Candidatus Gottesmaniibacteriota</taxon>
    </lineage>
</organism>
<dbReference type="InterPro" id="IPR013986">
    <property type="entry name" value="DExx_box_DNA_helicase_dom_sf"/>
</dbReference>
<dbReference type="Gene3D" id="1.10.486.10">
    <property type="entry name" value="PCRA, domain 4"/>
    <property type="match status" value="1"/>
</dbReference>
<dbReference type="GO" id="GO:0000725">
    <property type="term" value="P:recombinational repair"/>
    <property type="evidence" value="ECO:0007669"/>
    <property type="project" value="TreeGrafter"/>
</dbReference>
<evidence type="ECO:0000256" key="12">
    <source>
        <dbReference type="ARBA" id="ARBA00034617"/>
    </source>
</evidence>
<evidence type="ECO:0000256" key="10">
    <source>
        <dbReference type="ARBA" id="ARBA00023204"/>
    </source>
</evidence>
<keyword evidence="3 15" id="KW-0547">Nucleotide-binding</keyword>
<keyword evidence="5 15" id="KW-0378">Hydrolase</keyword>
<evidence type="ECO:0000256" key="7">
    <source>
        <dbReference type="ARBA" id="ARBA00022839"/>
    </source>
</evidence>
<dbReference type="InterPro" id="IPR014017">
    <property type="entry name" value="DNA_helicase_UvrD-like_C"/>
</dbReference>
<dbReference type="EC" id="5.6.2.4" evidence="13"/>
<name>A0A1F5YMP3_9BACT</name>
<dbReference type="Pfam" id="PF00580">
    <property type="entry name" value="UvrD-helicase"/>
    <property type="match status" value="1"/>
</dbReference>
<dbReference type="Gene3D" id="3.40.50.300">
    <property type="entry name" value="P-loop containing nucleotide triphosphate hydrolases"/>
    <property type="match status" value="2"/>
</dbReference>
<dbReference type="PANTHER" id="PTHR11070:SF55">
    <property type="entry name" value="DNA 3'-5' HELICASE"/>
    <property type="match status" value="1"/>
</dbReference>
<dbReference type="SUPFAM" id="SSF52540">
    <property type="entry name" value="P-loop containing nucleoside triphosphate hydrolases"/>
    <property type="match status" value="1"/>
</dbReference>
<accession>A0A1F5YMP3</accession>
<dbReference type="GO" id="GO:0005829">
    <property type="term" value="C:cytosol"/>
    <property type="evidence" value="ECO:0007669"/>
    <property type="project" value="TreeGrafter"/>
</dbReference>
<dbReference type="InterPro" id="IPR000212">
    <property type="entry name" value="DNA_helicase_UvrD/REP"/>
</dbReference>
<feature type="domain" description="UvrD-like helicase C-terminal" evidence="17">
    <location>
        <begin position="311"/>
        <end position="619"/>
    </location>
</feature>
<dbReference type="GO" id="GO:0005524">
    <property type="term" value="F:ATP binding"/>
    <property type="evidence" value="ECO:0007669"/>
    <property type="project" value="UniProtKB-UniRule"/>
</dbReference>
<sequence length="986" mass="111210">MNREITVDGRTLNPDQKKAVKFGNGPLLIIAGAGTGKTTVVTERIRHLISTGKCKPQEILALTFTEKASREMEERVDRAMPYGLPEMWISTFHSFCDRVLRAEAINIGLDPAFKLMTEAETIQFFRSHLFEFDLSYFRPLGNPAKFISGMITHFSRLKDEDIKPGEYLEWAEKLSRKKRRSKEEKLDTVKYLELANGFRKYEELKVSAGCADYADLISNTLKLLRTRIDILGRYRKQFRYILIDEFQDTNHAQNELALLLAGQDRNITVVGDDDQAIYRFRGAAVSNILTFRQHFPDAEIIVLTKNYRSTKEILDRSYDLIQHNNPDRLEAAEGIDKKLDSMRRVNGGKINLVYTDRVENEAEQLAGKIKKIKESGPGDGKTYEWSDFAVLVRANNHAEPFIRAFSRAGIPYQFLGPGQLFRQAEVKDLVAYLKVLADFSDSVAAYRVMTMDFLGLSPRDMAVLLSFAKRYGLSLFEATEKTVGQAGDGNGVADNEPVPQVSPGGQQQCIRFVAMVGRHMKLIKSETAGQILYYFLEDTGLLKQLTGYKTVRGERIAGNIAKFFDKLKSYEINHDDASVFAVVDWIDLSLALGESPLASDTDWSVNNAVNILTVHSAKGLEFPVVFMVNLVGARFPTTERREQIPIPEELIKELLPVGDFHLEEERRLFYVGMTRARDRLIFTAAKYYGEGKREKKISPFVAEALGSEGAPDLVTLSSPDSQLPLLEWSRPAQSGAEDAGRHPVSFLSFSQLDTFETCPLKYKYRYVLRIPVPPSAALTFGDTVHRTLKSFYDRLKKGDKPSVNLLLRIFRSHWSPVGYGHKPYEEKMKQRGEAMLKSYYRTGFSPDRLPGEMEYPFRIRISEGLTVGGKIDRIDRLPDGTVEIIDYKTGNAPKSKDAASDMQLTLYALAAAGQPDLGADPDRTLVSFYFLEDQTKMSASRSADELASARRKIADKAAQIGSSEFAPTPGKHCDFCEFRLICEAWQ</sequence>
<dbReference type="GO" id="GO:0004527">
    <property type="term" value="F:exonuclease activity"/>
    <property type="evidence" value="ECO:0007669"/>
    <property type="project" value="UniProtKB-KW"/>
</dbReference>
<protein>
    <recommendedName>
        <fullName evidence="13">DNA 3'-5' helicase</fullName>
        <ecNumber evidence="13">5.6.2.4</ecNumber>
    </recommendedName>
</protein>
<evidence type="ECO:0000256" key="2">
    <source>
        <dbReference type="ARBA" id="ARBA00022722"/>
    </source>
</evidence>
<evidence type="ECO:0000256" key="15">
    <source>
        <dbReference type="PROSITE-ProRule" id="PRU00560"/>
    </source>
</evidence>
<dbReference type="Pfam" id="PF12705">
    <property type="entry name" value="PDDEXK_1"/>
    <property type="match status" value="1"/>
</dbReference>
<feature type="binding site" evidence="15">
    <location>
        <begin position="31"/>
        <end position="38"/>
    </location>
    <ligand>
        <name>ATP</name>
        <dbReference type="ChEBI" id="CHEBI:30616"/>
    </ligand>
</feature>
<dbReference type="InterPro" id="IPR011335">
    <property type="entry name" value="Restrct_endonuc-II-like"/>
</dbReference>
<dbReference type="Proteomes" id="UP000178448">
    <property type="component" value="Unassembled WGS sequence"/>
</dbReference>
<dbReference type="InterPro" id="IPR011604">
    <property type="entry name" value="PDDEXK-like_dom_sf"/>
</dbReference>
<dbReference type="Gene3D" id="3.90.320.10">
    <property type="match status" value="1"/>
</dbReference>
<evidence type="ECO:0000256" key="3">
    <source>
        <dbReference type="ARBA" id="ARBA00022741"/>
    </source>
</evidence>
<evidence type="ECO:0000259" key="16">
    <source>
        <dbReference type="PROSITE" id="PS51198"/>
    </source>
</evidence>
<evidence type="ECO:0000256" key="14">
    <source>
        <dbReference type="ARBA" id="ARBA00048988"/>
    </source>
</evidence>
<keyword evidence="2" id="KW-0540">Nuclease</keyword>
<dbReference type="STRING" id="1798374.A2Z33_05360"/>
<dbReference type="GO" id="GO:0033202">
    <property type="term" value="C:DNA helicase complex"/>
    <property type="evidence" value="ECO:0007669"/>
    <property type="project" value="TreeGrafter"/>
</dbReference>
<evidence type="ECO:0000256" key="13">
    <source>
        <dbReference type="ARBA" id="ARBA00034808"/>
    </source>
</evidence>
<dbReference type="Pfam" id="PF13361">
    <property type="entry name" value="UvrD_C"/>
    <property type="match status" value="1"/>
</dbReference>
<keyword evidence="4" id="KW-0227">DNA damage</keyword>
<evidence type="ECO:0000256" key="9">
    <source>
        <dbReference type="ARBA" id="ARBA00023125"/>
    </source>
</evidence>
<reference evidence="18 19" key="1">
    <citation type="journal article" date="2016" name="Nat. Commun.">
        <title>Thousands of microbial genomes shed light on interconnected biogeochemical processes in an aquifer system.</title>
        <authorList>
            <person name="Anantharaman K."/>
            <person name="Brown C.T."/>
            <person name="Hug L.A."/>
            <person name="Sharon I."/>
            <person name="Castelle C.J."/>
            <person name="Probst A.J."/>
            <person name="Thomas B.C."/>
            <person name="Singh A."/>
            <person name="Wilkins M.J."/>
            <person name="Karaoz U."/>
            <person name="Brodie E.L."/>
            <person name="Williams K.H."/>
            <person name="Hubbard S.S."/>
            <person name="Banfield J.F."/>
        </authorList>
    </citation>
    <scope>NUCLEOTIDE SEQUENCE [LARGE SCALE GENOMIC DNA]</scope>
</reference>
<keyword evidence="7" id="KW-0269">Exonuclease</keyword>
<evidence type="ECO:0000256" key="5">
    <source>
        <dbReference type="ARBA" id="ARBA00022801"/>
    </source>
</evidence>
<dbReference type="SUPFAM" id="SSF52980">
    <property type="entry name" value="Restriction endonuclease-like"/>
    <property type="match status" value="1"/>
</dbReference>
<evidence type="ECO:0000256" key="8">
    <source>
        <dbReference type="ARBA" id="ARBA00022840"/>
    </source>
</evidence>
<keyword evidence="6 15" id="KW-0347">Helicase</keyword>
<evidence type="ECO:0000259" key="17">
    <source>
        <dbReference type="PROSITE" id="PS51217"/>
    </source>
</evidence>
<dbReference type="PANTHER" id="PTHR11070">
    <property type="entry name" value="UVRD / RECB / PCRA DNA HELICASE FAMILY MEMBER"/>
    <property type="match status" value="1"/>
</dbReference>
<comment type="catalytic activity">
    <reaction evidence="12">
        <text>Couples ATP hydrolysis with the unwinding of duplex DNA by translocating in the 3'-5' direction.</text>
        <dbReference type="EC" id="5.6.2.4"/>
    </reaction>
</comment>
<dbReference type="GO" id="GO:0003677">
    <property type="term" value="F:DNA binding"/>
    <property type="evidence" value="ECO:0007669"/>
    <property type="project" value="UniProtKB-KW"/>
</dbReference>